<dbReference type="SUPFAM" id="SSF53850">
    <property type="entry name" value="Periplasmic binding protein-like II"/>
    <property type="match status" value="1"/>
</dbReference>
<evidence type="ECO:0000313" key="4">
    <source>
        <dbReference type="EMBL" id="SQC48931.1"/>
    </source>
</evidence>
<evidence type="ECO:0000256" key="2">
    <source>
        <dbReference type="ARBA" id="ARBA00022729"/>
    </source>
</evidence>
<gene>
    <name evidence="4" type="ORF">NCTC13465_05145</name>
</gene>
<keyword evidence="2" id="KW-0732">Signal</keyword>
<dbReference type="AlphaFoldDB" id="A0A2X3FL00"/>
<sequence length="314" mass="35010">MNAYSLSRLFIAWLTCLATLLFAPLLPAVEAEKAPPAAAEDNTLSIHIDDMLRPWRGDLPGMIDRRTIRVLTTYSKTFFFIDKGTQRGATHDIFIALENELNKQLAKDKKLKQRHLKLHIVFVPVSRDNLFIALNEGKGDIAAANLTITPSREAQVDFAQPLYSNVKELLISGPASPKVDSLEQLSGQTVFVRRSSSYYDSLQALNARFAGESRPPVILEAAPEALEDEDLLEMLNAGLIPLIVVDQHKALFWKQVFPKIQVHDNVVLRDGGDIAWAVRKDSPQLLTVLNNFVKKNRQGHHAGQYSPAALPEKC</sequence>
<dbReference type="PANTHER" id="PTHR35936">
    <property type="entry name" value="MEMBRANE-BOUND LYTIC MUREIN TRANSGLYCOSYLASE F"/>
    <property type="match status" value="1"/>
</dbReference>
<evidence type="ECO:0000256" key="1">
    <source>
        <dbReference type="ARBA" id="ARBA00010333"/>
    </source>
</evidence>
<dbReference type="CDD" id="cd01009">
    <property type="entry name" value="PBP2_YfhD_N"/>
    <property type="match status" value="1"/>
</dbReference>
<reference evidence="4 5" key="1">
    <citation type="submission" date="2018-06" db="EMBL/GenBank/DDBJ databases">
        <authorList>
            <consortium name="Pathogen Informatics"/>
            <person name="Doyle S."/>
        </authorList>
    </citation>
    <scope>NUCLEOTIDE SEQUENCE [LARGE SCALE GENOMIC DNA]</scope>
    <source>
        <strain evidence="4 5">NCTC13465</strain>
    </source>
</reference>
<dbReference type="InterPro" id="IPR001638">
    <property type="entry name" value="Solute-binding_3/MltF_N"/>
</dbReference>
<name>A0A2X3FL00_KLEPN</name>
<dbReference type="Proteomes" id="UP000251721">
    <property type="component" value="Unassembled WGS sequence"/>
</dbReference>
<comment type="similarity">
    <text evidence="1">Belongs to the bacterial solute-binding protein 3 family.</text>
</comment>
<dbReference type="Pfam" id="PF00497">
    <property type="entry name" value="SBP_bac_3"/>
    <property type="match status" value="1"/>
</dbReference>
<protein>
    <submittedName>
        <fullName evidence="4">Putative periplasmic binding protein of transport system</fullName>
    </submittedName>
</protein>
<dbReference type="Gene3D" id="3.40.190.10">
    <property type="entry name" value="Periplasmic binding protein-like II"/>
    <property type="match status" value="2"/>
</dbReference>
<dbReference type="SMART" id="SM00062">
    <property type="entry name" value="PBPb"/>
    <property type="match status" value="1"/>
</dbReference>
<dbReference type="EMBL" id="UAWQ01000019">
    <property type="protein sequence ID" value="SQC48931.1"/>
    <property type="molecule type" value="Genomic_DNA"/>
</dbReference>
<organism evidence="4 5">
    <name type="scientific">Klebsiella pneumoniae</name>
    <dbReference type="NCBI Taxonomy" id="573"/>
    <lineage>
        <taxon>Bacteria</taxon>
        <taxon>Pseudomonadati</taxon>
        <taxon>Pseudomonadota</taxon>
        <taxon>Gammaproteobacteria</taxon>
        <taxon>Enterobacterales</taxon>
        <taxon>Enterobacteriaceae</taxon>
        <taxon>Klebsiella/Raoultella group</taxon>
        <taxon>Klebsiella</taxon>
        <taxon>Klebsiella pneumoniae complex</taxon>
    </lineage>
</organism>
<feature type="domain" description="Solute-binding protein family 3/N-terminal" evidence="3">
    <location>
        <begin position="67"/>
        <end position="309"/>
    </location>
</feature>
<evidence type="ECO:0000259" key="3">
    <source>
        <dbReference type="SMART" id="SM00062"/>
    </source>
</evidence>
<evidence type="ECO:0000313" key="5">
    <source>
        <dbReference type="Proteomes" id="UP000251721"/>
    </source>
</evidence>
<proteinExistence type="inferred from homology"/>
<accession>A0A2X3FL00</accession>